<dbReference type="RefSeq" id="WP_231044690.1">
    <property type="nucleotide sequence ID" value="NZ_CP106881.1"/>
</dbReference>
<accession>A0ABY6GA31</accession>
<reference evidence="2" key="1">
    <citation type="submission" date="2022-09" db="EMBL/GenBank/DDBJ databases">
        <title>The complete genome of Acidovorax sp. 5MLIR.</title>
        <authorList>
            <person name="Liu L."/>
            <person name="Yue J."/>
            <person name="Yang F."/>
            <person name="Yuan J."/>
            <person name="Li L."/>
        </authorList>
    </citation>
    <scope>NUCLEOTIDE SEQUENCE</scope>
    <source>
        <strain evidence="2">5MLIR</strain>
    </source>
</reference>
<evidence type="ECO:0000313" key="3">
    <source>
        <dbReference type="Proteomes" id="UP001162800"/>
    </source>
</evidence>
<proteinExistence type="predicted"/>
<sequence>MNYSVSPPGSPHASMPLLPQEPVTDEAEKDLPGSICGMGAAQGTLVAVGDGLARKVLHQDARMAEAPGDDDDDDIDDVFYEMDGTPEDIAGLDGNVSSEKDEDAALHNPVRVRLDSADGHQDVESGNATRAVGRSLDTIEEHLDTTAGTHSEMALFVVDDKGARQRQETENELQQQSSGIHRKVVDYCGSWLPGFITARLPSFLSPADVLPPAKGAAASVPRDPLATGDPAMEYAEDEEMSQGLDAAKSGLLQSVQGLMHQYPTAERIARGIFNLYESADRFANLPPYESPTATSPVFTAPSSSAKAYPPPSSNVVVSKFSTAPVIQHVPIEMDDGKWLIPLPADDLPPLSAAAGDSVEADHAQSASKVAEIATPYLDRAQKLASEVDDRFYKLMDEINRTHGEIAMDQDPDRLNPPDFQVADKLRGWWYNISGGMAALQTTLGKMTGATTIAAAVDIAASVGVPGFGFAANAAAKTGAAYLCVKALREFPKLASDQKMVRMIEDTIRWANPKLEQFKRLVNAEERRNDVGTRINTLQMARLQKISNLGHEMESVSKARAAAIVVRVNKVSLGNGGILTQVLRLAARAKAGFSEFFKRVSAALGGVFKPTADQGRSAAHLLEQEEAKRISATLKSLRSTAPDSLLKIKGLGVEVDAWQRAERAGSSMSYSNAREQFAMGENLVRTLMTSEKPSFGVMTYDGGKVHGGPRAVSSTLASARAIAWYLDAIADLPEGARNQVPGTPKVVRRGDNLLVTDPQLRLAGFLISAPTAYTAAMAGREDAAPSPIITIDDPGSGMPGARDSMQLESVVDTESNTVELRLSFMPRSEAPVYQPLGNERPTIERMKVALHNTGSAPPATSQDYSYWTKEELDARHLELEKQLAQELVLFNTEQHMLEAADVWENPRFGPRLS</sequence>
<feature type="region of interest" description="Disordered" evidence="1">
    <location>
        <begin position="1"/>
        <end position="35"/>
    </location>
</feature>
<keyword evidence="3" id="KW-1185">Reference proteome</keyword>
<organism evidence="2 3">
    <name type="scientific">Comamonas endophytica</name>
    <dbReference type="NCBI Taxonomy" id="2949090"/>
    <lineage>
        <taxon>Bacteria</taxon>
        <taxon>Pseudomonadati</taxon>
        <taxon>Pseudomonadota</taxon>
        <taxon>Betaproteobacteria</taxon>
        <taxon>Burkholderiales</taxon>
        <taxon>Comamonadaceae</taxon>
        <taxon>Comamonas</taxon>
    </lineage>
</organism>
<evidence type="ECO:0000256" key="1">
    <source>
        <dbReference type="SAM" id="MobiDB-lite"/>
    </source>
</evidence>
<evidence type="ECO:0000313" key="2">
    <source>
        <dbReference type="EMBL" id="UYG51364.1"/>
    </source>
</evidence>
<dbReference type="Proteomes" id="UP001162800">
    <property type="component" value="Chromosome"/>
</dbReference>
<dbReference type="EMBL" id="CP106881">
    <property type="protein sequence ID" value="UYG51364.1"/>
    <property type="molecule type" value="Genomic_DNA"/>
</dbReference>
<protein>
    <submittedName>
        <fullName evidence="2">Uncharacterized protein</fullName>
    </submittedName>
</protein>
<name>A0ABY6GA31_9BURK</name>
<gene>
    <name evidence="2" type="ORF">M9799_15070</name>
</gene>